<protein>
    <recommendedName>
        <fullName evidence="5">Putative pyruvate, phosphate dikinase regulatory protein</fullName>
        <shortName evidence="5">PPDK regulatory protein</shortName>
        <ecNumber evidence="5">2.7.11.32</ecNumber>
        <ecNumber evidence="5">2.7.4.27</ecNumber>
    </recommendedName>
</protein>
<reference evidence="6 7" key="1">
    <citation type="submission" date="2018-12" db="EMBL/GenBank/DDBJ databases">
        <authorList>
            <consortium name="Pathogen Informatics"/>
        </authorList>
    </citation>
    <scope>NUCLEOTIDE SEQUENCE [LARGE SCALE GENOMIC DNA]</scope>
    <source>
        <strain evidence="6 7">NCTC13079</strain>
    </source>
</reference>
<keyword evidence="2 5" id="KW-0808">Transferase</keyword>
<dbReference type="Proteomes" id="UP000269544">
    <property type="component" value="Chromosome"/>
</dbReference>
<dbReference type="NCBIfam" id="NF003742">
    <property type="entry name" value="PRK05339.1"/>
    <property type="match status" value="1"/>
</dbReference>
<dbReference type="EC" id="2.7.4.27" evidence="5"/>
<evidence type="ECO:0000256" key="5">
    <source>
        <dbReference type="HAMAP-Rule" id="MF_00921"/>
    </source>
</evidence>
<dbReference type="InterPro" id="IPR026565">
    <property type="entry name" value="PPDK_reg"/>
</dbReference>
<evidence type="ECO:0000256" key="4">
    <source>
        <dbReference type="ARBA" id="ARBA00022777"/>
    </source>
</evidence>
<dbReference type="Pfam" id="PF03618">
    <property type="entry name" value="Kinase-PPPase"/>
    <property type="match status" value="1"/>
</dbReference>
<keyword evidence="4 5" id="KW-0418">Kinase</keyword>
<sequence length="281" mass="32141">MKSNYNMEGARDDQPLFIYVISDSIGETGELIAKASVRQFDTKDFLIKRYPYHNSVEQIGPLLEEAAEHENTLIVYTNVDEKTRAYIKCKEKELHLNTVDVMGPPMDRIEDILGYAPIREPGLIRRLDENYFKKVEAIEFAVQYDDGKDPRGIVKADICLVGVSRTSKTPLSMYLANKLYKVANVPLVPEVPVPKEVYEKDNRRLFGLVANSQKLYTIREERLRALGLNSSAKYANVDRIEEEVDYSVRVMKEIGCTIIDVSNKAIEETAEIINDYMVSRF</sequence>
<dbReference type="HAMAP" id="MF_00921">
    <property type="entry name" value="PDRP"/>
    <property type="match status" value="1"/>
</dbReference>
<dbReference type="GO" id="GO:0004674">
    <property type="term" value="F:protein serine/threonine kinase activity"/>
    <property type="evidence" value="ECO:0007669"/>
    <property type="project" value="UniProtKB-UniRule"/>
</dbReference>
<evidence type="ECO:0000313" key="7">
    <source>
        <dbReference type="Proteomes" id="UP000269544"/>
    </source>
</evidence>
<dbReference type="AlphaFoldDB" id="A0A3S4Y6W1"/>
<dbReference type="RefSeq" id="WP_232006501.1">
    <property type="nucleotide sequence ID" value="NZ_LR134523.1"/>
</dbReference>
<dbReference type="InterPro" id="IPR005177">
    <property type="entry name" value="Kinase-pyrophosphorylase"/>
</dbReference>
<keyword evidence="3 5" id="KW-0547">Nucleotide-binding</keyword>
<comment type="catalytic activity">
    <reaction evidence="5">
        <text>N(tele)-phospho-L-histidyl/O-phospho-L-threonyl-[pyruvate, phosphate dikinase] + phosphate + H(+) = N(tele)-phospho-L-histidyl/L-threonyl-[pyruvate, phosphate dikinase] + diphosphate</text>
        <dbReference type="Rhea" id="RHEA:43696"/>
        <dbReference type="Rhea" id="RHEA-COMP:10650"/>
        <dbReference type="Rhea" id="RHEA-COMP:10651"/>
        <dbReference type="ChEBI" id="CHEBI:15378"/>
        <dbReference type="ChEBI" id="CHEBI:30013"/>
        <dbReference type="ChEBI" id="CHEBI:33019"/>
        <dbReference type="ChEBI" id="CHEBI:43474"/>
        <dbReference type="ChEBI" id="CHEBI:61977"/>
        <dbReference type="ChEBI" id="CHEBI:83586"/>
        <dbReference type="EC" id="2.7.4.27"/>
    </reaction>
</comment>
<dbReference type="GO" id="GO:0043531">
    <property type="term" value="F:ADP binding"/>
    <property type="evidence" value="ECO:0007669"/>
    <property type="project" value="UniProtKB-UniRule"/>
</dbReference>
<dbReference type="PANTHER" id="PTHR31756:SF3">
    <property type="entry name" value="PYRUVATE, PHOSPHATE DIKINASE REGULATORY PROTEIN 1, CHLOROPLASTIC"/>
    <property type="match status" value="1"/>
</dbReference>
<evidence type="ECO:0000256" key="1">
    <source>
        <dbReference type="ARBA" id="ARBA00022527"/>
    </source>
</evidence>
<comment type="catalytic activity">
    <reaction evidence="5">
        <text>N(tele)-phospho-L-histidyl/L-threonyl-[pyruvate, phosphate dikinase] + ADP = N(tele)-phospho-L-histidyl/O-phospho-L-threonyl-[pyruvate, phosphate dikinase] + AMP + H(+)</text>
        <dbReference type="Rhea" id="RHEA:43692"/>
        <dbReference type="Rhea" id="RHEA-COMP:10650"/>
        <dbReference type="Rhea" id="RHEA-COMP:10651"/>
        <dbReference type="ChEBI" id="CHEBI:15378"/>
        <dbReference type="ChEBI" id="CHEBI:30013"/>
        <dbReference type="ChEBI" id="CHEBI:61977"/>
        <dbReference type="ChEBI" id="CHEBI:83586"/>
        <dbReference type="ChEBI" id="CHEBI:456215"/>
        <dbReference type="ChEBI" id="CHEBI:456216"/>
        <dbReference type="EC" id="2.7.11.32"/>
    </reaction>
</comment>
<feature type="binding site" evidence="5">
    <location>
        <begin position="162"/>
        <end position="169"/>
    </location>
    <ligand>
        <name>ADP</name>
        <dbReference type="ChEBI" id="CHEBI:456216"/>
    </ligand>
</feature>
<evidence type="ECO:0000313" key="6">
    <source>
        <dbReference type="EMBL" id="VEJ35263.1"/>
    </source>
</evidence>
<dbReference type="EMBL" id="LR134523">
    <property type="protein sequence ID" value="VEJ35263.1"/>
    <property type="molecule type" value="Genomic_DNA"/>
</dbReference>
<keyword evidence="7" id="KW-1185">Reference proteome</keyword>
<evidence type="ECO:0000256" key="3">
    <source>
        <dbReference type="ARBA" id="ARBA00022741"/>
    </source>
</evidence>
<dbReference type="EC" id="2.7.11.32" evidence="5"/>
<gene>
    <name evidence="6" type="primary">yqfL</name>
    <name evidence="6" type="ORF">NCTC13079_00594</name>
</gene>
<dbReference type="GO" id="GO:0005524">
    <property type="term" value="F:ATP binding"/>
    <property type="evidence" value="ECO:0007669"/>
    <property type="project" value="InterPro"/>
</dbReference>
<name>A0A3S4Y6W1_9FIRM</name>
<comment type="function">
    <text evidence="5">Bifunctional serine/threonine kinase and phosphorylase involved in the regulation of the pyruvate, phosphate dikinase (PPDK) by catalyzing its phosphorylation/dephosphorylation.</text>
</comment>
<dbReference type="KEGG" id="piv:NCTC13079_00594"/>
<accession>A0A3S4Y6W1</accession>
<comment type="similarity">
    <text evidence="5">Belongs to the pyruvate, phosphate/water dikinase regulatory protein family. PDRP subfamily.</text>
</comment>
<organism evidence="6 7">
    <name type="scientific">Aedoeadaptatus ivorii</name>
    <dbReference type="NCBI Taxonomy" id="54006"/>
    <lineage>
        <taxon>Bacteria</taxon>
        <taxon>Bacillati</taxon>
        <taxon>Bacillota</taxon>
        <taxon>Tissierellia</taxon>
        <taxon>Tissierellales</taxon>
        <taxon>Peptoniphilaceae</taxon>
        <taxon>Aedoeadaptatus</taxon>
    </lineage>
</organism>
<dbReference type="PANTHER" id="PTHR31756">
    <property type="entry name" value="PYRUVATE, PHOSPHATE DIKINASE REGULATORY PROTEIN 1, CHLOROPLASTIC"/>
    <property type="match status" value="1"/>
</dbReference>
<keyword evidence="1 5" id="KW-0723">Serine/threonine-protein kinase</keyword>
<dbReference type="GO" id="GO:0016776">
    <property type="term" value="F:phosphotransferase activity, phosphate group as acceptor"/>
    <property type="evidence" value="ECO:0007669"/>
    <property type="project" value="UniProtKB-UniRule"/>
</dbReference>
<evidence type="ECO:0000256" key="2">
    <source>
        <dbReference type="ARBA" id="ARBA00022679"/>
    </source>
</evidence>
<proteinExistence type="inferred from homology"/>